<feature type="chain" id="PRO_5002204531" description="FAD-binding PCMH-type domain-containing protein" evidence="3">
    <location>
        <begin position="20"/>
        <end position="580"/>
    </location>
</feature>
<feature type="domain" description="FAD-binding PCMH-type" evidence="4">
    <location>
        <begin position="127"/>
        <end position="313"/>
    </location>
</feature>
<evidence type="ECO:0000256" key="1">
    <source>
        <dbReference type="ARBA" id="ARBA00005466"/>
    </source>
</evidence>
<dbReference type="Proteomes" id="UP000053820">
    <property type="component" value="Unassembled WGS sequence"/>
</dbReference>
<dbReference type="InterPro" id="IPR036318">
    <property type="entry name" value="FAD-bd_PCMH-like_sf"/>
</dbReference>
<dbReference type="Gene3D" id="3.30.465.10">
    <property type="match status" value="1"/>
</dbReference>
<evidence type="ECO:0000259" key="4">
    <source>
        <dbReference type="PROSITE" id="PS51387"/>
    </source>
</evidence>
<dbReference type="Pfam" id="PF08031">
    <property type="entry name" value="BBE"/>
    <property type="match status" value="1"/>
</dbReference>
<dbReference type="InterPro" id="IPR016166">
    <property type="entry name" value="FAD-bd_PCMH"/>
</dbReference>
<dbReference type="InterPro" id="IPR050432">
    <property type="entry name" value="FAD-linked_Oxidoreductases_BP"/>
</dbReference>
<dbReference type="InterPro" id="IPR006094">
    <property type="entry name" value="Oxid_FAD_bind_N"/>
</dbReference>
<dbReference type="AlphaFoldDB" id="A0A0C9V7T8"/>
<evidence type="ECO:0000256" key="2">
    <source>
        <dbReference type="ARBA" id="ARBA00023002"/>
    </source>
</evidence>
<dbReference type="EMBL" id="KN839860">
    <property type="protein sequence ID" value="KIJ61684.1"/>
    <property type="molecule type" value="Genomic_DNA"/>
</dbReference>
<dbReference type="PANTHER" id="PTHR13878:SF91">
    <property type="entry name" value="FAD BINDING DOMAIN PROTEIN (AFU_ORTHOLOGUE AFUA_6G12070)-RELATED"/>
    <property type="match status" value="1"/>
</dbReference>
<dbReference type="GO" id="GO:0071949">
    <property type="term" value="F:FAD binding"/>
    <property type="evidence" value="ECO:0007669"/>
    <property type="project" value="InterPro"/>
</dbReference>
<reference evidence="5 6" key="1">
    <citation type="submission" date="2014-04" db="EMBL/GenBank/DDBJ databases">
        <title>Evolutionary Origins and Diversification of the Mycorrhizal Mutualists.</title>
        <authorList>
            <consortium name="DOE Joint Genome Institute"/>
            <consortium name="Mycorrhizal Genomics Consortium"/>
            <person name="Kohler A."/>
            <person name="Kuo A."/>
            <person name="Nagy L.G."/>
            <person name="Floudas D."/>
            <person name="Copeland A."/>
            <person name="Barry K.W."/>
            <person name="Cichocki N."/>
            <person name="Veneault-Fourrey C."/>
            <person name="LaButti K."/>
            <person name="Lindquist E.A."/>
            <person name="Lipzen A."/>
            <person name="Lundell T."/>
            <person name="Morin E."/>
            <person name="Murat C."/>
            <person name="Riley R."/>
            <person name="Ohm R."/>
            <person name="Sun H."/>
            <person name="Tunlid A."/>
            <person name="Henrissat B."/>
            <person name="Grigoriev I.V."/>
            <person name="Hibbett D.S."/>
            <person name="Martin F."/>
        </authorList>
    </citation>
    <scope>NUCLEOTIDE SEQUENCE [LARGE SCALE GENOMIC DNA]</scope>
    <source>
        <strain evidence="5 6">MD-312</strain>
    </source>
</reference>
<dbReference type="OrthoDB" id="9983560at2759"/>
<dbReference type="HOGENOM" id="CLU_018354_4_4_1"/>
<keyword evidence="2" id="KW-0560">Oxidoreductase</keyword>
<protein>
    <recommendedName>
        <fullName evidence="4">FAD-binding PCMH-type domain-containing protein</fullName>
    </recommendedName>
</protein>
<comment type="similarity">
    <text evidence="1">Belongs to the oxygen-dependent FAD-linked oxidoreductase family.</text>
</comment>
<evidence type="ECO:0000313" key="5">
    <source>
        <dbReference type="EMBL" id="KIJ61684.1"/>
    </source>
</evidence>
<dbReference type="InterPro" id="IPR012951">
    <property type="entry name" value="BBE"/>
</dbReference>
<feature type="signal peptide" evidence="3">
    <location>
        <begin position="1"/>
        <end position="19"/>
    </location>
</feature>
<dbReference type="SUPFAM" id="SSF56176">
    <property type="entry name" value="FAD-binding/transporter-associated domain-like"/>
    <property type="match status" value="1"/>
</dbReference>
<evidence type="ECO:0000256" key="3">
    <source>
        <dbReference type="SAM" id="SignalP"/>
    </source>
</evidence>
<dbReference type="PANTHER" id="PTHR13878">
    <property type="entry name" value="GULONOLACTONE OXIDASE"/>
    <property type="match status" value="1"/>
</dbReference>
<proteinExistence type="inferred from homology"/>
<evidence type="ECO:0000313" key="6">
    <source>
        <dbReference type="Proteomes" id="UP000053820"/>
    </source>
</evidence>
<dbReference type="Gene3D" id="3.40.462.20">
    <property type="match status" value="1"/>
</dbReference>
<sequence length="580" mass="62328">MMKAFLSSILLFWPLVASATTDSLRTTPTCRCTAEDPSCWPSSAAFAELERNLSSPLIYPVPPASACYPVSSPSGNCSDVQENWSDGLWRADQPGAMQEPNFETYIWQNGTASACYQNVSIGLSCEQGSVPVVGVDAREVGDIQAAVKFATSNNLRIVVKNTGHDYLGRSTARGSFVIWTHQMKNLTYNASFTLQGSPDAEEHFSAIMLSAGVQWFEAYAEAQKHNRIVVGGISPGGSVGAAGGWVQGGGHSILSPLHGLGVDNVLEMTIVIASGEHLTANQYLNSDLFWTLRGGGGGTYGVVTSVTYRTHPALTVIGTFFSASSNNSNAVHSLLTEIVRTQPELTDAGWAGYGFGLANTLWFLYLMPNATLSYANATLQPLFSFAQNLTSQGLEIQMASITPYDSFYEWYSDIASDPSGGNGANIQIGSHLIPRDLFDNAYQNVSDVLFNLGSYSWNAVAGGKVSEIDPDSVGLNPAWRKALLHVTFGQTWPEGAAADDIDSAIDLIKQGLKSVHKLAPDSGAYFNEASLYEEDPQGTFFGAHYEQLAAIKAKYDPGSSFLVQGGVGSEYWDKDLRCPL</sequence>
<gene>
    <name evidence="5" type="ORF">HYDPIDRAFT_115467</name>
</gene>
<organism evidence="5 6">
    <name type="scientific">Hydnomerulius pinastri MD-312</name>
    <dbReference type="NCBI Taxonomy" id="994086"/>
    <lineage>
        <taxon>Eukaryota</taxon>
        <taxon>Fungi</taxon>
        <taxon>Dikarya</taxon>
        <taxon>Basidiomycota</taxon>
        <taxon>Agaricomycotina</taxon>
        <taxon>Agaricomycetes</taxon>
        <taxon>Agaricomycetidae</taxon>
        <taxon>Boletales</taxon>
        <taxon>Boletales incertae sedis</taxon>
        <taxon>Leucogyrophana</taxon>
    </lineage>
</organism>
<dbReference type="Pfam" id="PF01565">
    <property type="entry name" value="FAD_binding_4"/>
    <property type="match status" value="1"/>
</dbReference>
<keyword evidence="6" id="KW-1185">Reference proteome</keyword>
<dbReference type="PROSITE" id="PS51387">
    <property type="entry name" value="FAD_PCMH"/>
    <property type="match status" value="1"/>
</dbReference>
<dbReference type="InterPro" id="IPR016169">
    <property type="entry name" value="FAD-bd_PCMH_sub2"/>
</dbReference>
<dbReference type="GO" id="GO:0016491">
    <property type="term" value="F:oxidoreductase activity"/>
    <property type="evidence" value="ECO:0007669"/>
    <property type="project" value="UniProtKB-KW"/>
</dbReference>
<accession>A0A0C9V7T8</accession>
<name>A0A0C9V7T8_9AGAM</name>
<keyword evidence="3" id="KW-0732">Signal</keyword>